<dbReference type="InterPro" id="IPR003136">
    <property type="entry name" value="Cytidylate_kin"/>
</dbReference>
<dbReference type="PANTHER" id="PTHR21299:SF2">
    <property type="entry name" value="CYTIDYLATE KINASE"/>
    <property type="match status" value="1"/>
</dbReference>
<comment type="catalytic activity">
    <reaction evidence="7">
        <text>dCMP + ATP = dCDP + ADP</text>
        <dbReference type="Rhea" id="RHEA:25094"/>
        <dbReference type="ChEBI" id="CHEBI:30616"/>
        <dbReference type="ChEBI" id="CHEBI:57566"/>
        <dbReference type="ChEBI" id="CHEBI:58593"/>
        <dbReference type="ChEBI" id="CHEBI:456216"/>
        <dbReference type="EC" id="2.7.4.25"/>
    </reaction>
</comment>
<keyword evidence="5 10" id="KW-0418">Kinase</keyword>
<dbReference type="GO" id="GO:0015949">
    <property type="term" value="P:nucleobase-containing small molecule interconversion"/>
    <property type="evidence" value="ECO:0007669"/>
    <property type="project" value="TreeGrafter"/>
</dbReference>
<dbReference type="InterPro" id="IPR027417">
    <property type="entry name" value="P-loop_NTPase"/>
</dbReference>
<name>A0A3B0YYX3_9ZZZZ</name>
<evidence type="ECO:0000256" key="3">
    <source>
        <dbReference type="ARBA" id="ARBA00022679"/>
    </source>
</evidence>
<comment type="similarity">
    <text evidence="1">Belongs to the cytidylate kinase family. Type 1 subfamily.</text>
</comment>
<dbReference type="GO" id="GO:0005524">
    <property type="term" value="F:ATP binding"/>
    <property type="evidence" value="ECO:0007669"/>
    <property type="project" value="UniProtKB-KW"/>
</dbReference>
<evidence type="ECO:0000256" key="1">
    <source>
        <dbReference type="ARBA" id="ARBA00009427"/>
    </source>
</evidence>
<keyword evidence="6" id="KW-0067">ATP-binding</keyword>
<evidence type="ECO:0000259" key="9">
    <source>
        <dbReference type="Pfam" id="PF02224"/>
    </source>
</evidence>
<reference evidence="10" key="1">
    <citation type="submission" date="2018-06" db="EMBL/GenBank/DDBJ databases">
        <authorList>
            <person name="Zhirakovskaya E."/>
        </authorList>
    </citation>
    <scope>NUCLEOTIDE SEQUENCE</scope>
</reference>
<dbReference type="InterPro" id="IPR011994">
    <property type="entry name" value="Cytidylate_kinase_dom"/>
</dbReference>
<dbReference type="NCBIfam" id="TIGR00017">
    <property type="entry name" value="cmk"/>
    <property type="match status" value="1"/>
</dbReference>
<sequence length="234" mass="25867">MINNIPVITIDGPSGTGKGTISRLVAQELGFHYLDSGALYRLLGLAARNHSIPLDDEAALVTLAGHLDIQFGFDNERQKTDIFLGGERVTDLVRSESRGKDASVVAALPSVRQALMDRQHAFLESPGLVADGRDMGTVIFPEATLKVFLTASLNERAKRRHKQLKGKENDVILEDLEELLSVRDARDSQREVAPLLPADDAIQIDTTELDIHHVFKRVMSLWVNCYMKKDAKAV</sequence>
<dbReference type="CDD" id="cd02020">
    <property type="entry name" value="CMPK"/>
    <property type="match status" value="1"/>
</dbReference>
<dbReference type="GO" id="GO:0005829">
    <property type="term" value="C:cytosol"/>
    <property type="evidence" value="ECO:0007669"/>
    <property type="project" value="TreeGrafter"/>
</dbReference>
<evidence type="ECO:0000256" key="4">
    <source>
        <dbReference type="ARBA" id="ARBA00022741"/>
    </source>
</evidence>
<dbReference type="Pfam" id="PF02224">
    <property type="entry name" value="Cytidylate_kin"/>
    <property type="match status" value="1"/>
</dbReference>
<comment type="catalytic activity">
    <reaction evidence="8">
        <text>CMP + ATP = CDP + ADP</text>
        <dbReference type="Rhea" id="RHEA:11600"/>
        <dbReference type="ChEBI" id="CHEBI:30616"/>
        <dbReference type="ChEBI" id="CHEBI:58069"/>
        <dbReference type="ChEBI" id="CHEBI:60377"/>
        <dbReference type="ChEBI" id="CHEBI:456216"/>
        <dbReference type="EC" id="2.7.4.25"/>
    </reaction>
</comment>
<proteinExistence type="inferred from homology"/>
<evidence type="ECO:0000256" key="5">
    <source>
        <dbReference type="ARBA" id="ARBA00022777"/>
    </source>
</evidence>
<dbReference type="Gene3D" id="3.40.50.300">
    <property type="entry name" value="P-loop containing nucleotide triphosphate hydrolases"/>
    <property type="match status" value="1"/>
</dbReference>
<evidence type="ECO:0000313" key="10">
    <source>
        <dbReference type="EMBL" id="VAW84601.1"/>
    </source>
</evidence>
<feature type="domain" description="Cytidylate kinase" evidence="9">
    <location>
        <begin position="8"/>
        <end position="221"/>
    </location>
</feature>
<evidence type="ECO:0000256" key="8">
    <source>
        <dbReference type="ARBA" id="ARBA00048478"/>
    </source>
</evidence>
<dbReference type="EMBL" id="UOFO01000048">
    <property type="protein sequence ID" value="VAW84601.1"/>
    <property type="molecule type" value="Genomic_DNA"/>
</dbReference>
<evidence type="ECO:0000256" key="2">
    <source>
        <dbReference type="ARBA" id="ARBA00012906"/>
    </source>
</evidence>
<keyword evidence="3 10" id="KW-0808">Transferase</keyword>
<dbReference type="SUPFAM" id="SSF52540">
    <property type="entry name" value="P-loop containing nucleoside triphosphate hydrolases"/>
    <property type="match status" value="1"/>
</dbReference>
<keyword evidence="4" id="KW-0547">Nucleotide-binding</keyword>
<dbReference type="HAMAP" id="MF_00238">
    <property type="entry name" value="Cytidyl_kinase_type1"/>
    <property type="match status" value="1"/>
</dbReference>
<accession>A0A3B0YYX3</accession>
<organism evidence="10">
    <name type="scientific">hydrothermal vent metagenome</name>
    <dbReference type="NCBI Taxonomy" id="652676"/>
    <lineage>
        <taxon>unclassified sequences</taxon>
        <taxon>metagenomes</taxon>
        <taxon>ecological metagenomes</taxon>
    </lineage>
</organism>
<dbReference type="AlphaFoldDB" id="A0A3B0YYX3"/>
<dbReference type="PANTHER" id="PTHR21299">
    <property type="entry name" value="CYTIDYLATE KINASE/PANTOATE-BETA-ALANINE LIGASE"/>
    <property type="match status" value="1"/>
</dbReference>
<evidence type="ECO:0000256" key="7">
    <source>
        <dbReference type="ARBA" id="ARBA00047615"/>
    </source>
</evidence>
<dbReference type="EC" id="2.7.4.25" evidence="2"/>
<protein>
    <recommendedName>
        <fullName evidence="2">(d)CMP kinase</fullName>
        <ecNumber evidence="2">2.7.4.25</ecNumber>
    </recommendedName>
</protein>
<dbReference type="GO" id="GO:0036431">
    <property type="term" value="F:dCMP kinase activity"/>
    <property type="evidence" value="ECO:0007669"/>
    <property type="project" value="InterPro"/>
</dbReference>
<dbReference type="GO" id="GO:0036430">
    <property type="term" value="F:CMP kinase activity"/>
    <property type="evidence" value="ECO:0007669"/>
    <property type="project" value="RHEA"/>
</dbReference>
<evidence type="ECO:0000256" key="6">
    <source>
        <dbReference type="ARBA" id="ARBA00022840"/>
    </source>
</evidence>
<gene>
    <name evidence="10" type="ORF">MNBD_GAMMA16-542</name>
</gene>